<comment type="caution">
    <text evidence="1">The sequence shown here is derived from an EMBL/GenBank/DDBJ whole genome shotgun (WGS) entry which is preliminary data.</text>
</comment>
<dbReference type="AlphaFoldDB" id="A0A5J4TKD6"/>
<name>A0A5J4TKD6_9EUKA</name>
<organism evidence="1 2">
    <name type="scientific">Streblomastix strix</name>
    <dbReference type="NCBI Taxonomy" id="222440"/>
    <lineage>
        <taxon>Eukaryota</taxon>
        <taxon>Metamonada</taxon>
        <taxon>Preaxostyla</taxon>
        <taxon>Oxymonadida</taxon>
        <taxon>Streblomastigidae</taxon>
        <taxon>Streblomastix</taxon>
    </lineage>
</organism>
<reference evidence="1 2" key="1">
    <citation type="submission" date="2019-03" db="EMBL/GenBank/DDBJ databases">
        <title>Single cell metagenomics reveals metabolic interactions within the superorganism composed of flagellate Streblomastix strix and complex community of Bacteroidetes bacteria on its surface.</title>
        <authorList>
            <person name="Treitli S.C."/>
            <person name="Kolisko M."/>
            <person name="Husnik F."/>
            <person name="Keeling P."/>
            <person name="Hampl V."/>
        </authorList>
    </citation>
    <scope>NUCLEOTIDE SEQUENCE [LARGE SCALE GENOMIC DNA]</scope>
    <source>
        <strain evidence="1">ST1C</strain>
    </source>
</reference>
<proteinExistence type="predicted"/>
<sequence>MNMWNVMNSKNKKKMNSILVLVHINSVYSVSLDDSSFLNFQMLIEVILQFHPTSAVVQQVYKQKKVIQELEEVKVKLNLGLMNQKQNMALEMEYQLEMDFELEILMHAIDIQVDLNQFHYYMKKEMEFFFMDQLFYVDVNVNDDEALSFVKVKYDLLMDHVNVILDLISKT</sequence>
<evidence type="ECO:0000313" key="1">
    <source>
        <dbReference type="EMBL" id="KAA6358362.1"/>
    </source>
</evidence>
<protein>
    <submittedName>
        <fullName evidence="1">Uncharacterized protein</fullName>
    </submittedName>
</protein>
<gene>
    <name evidence="1" type="ORF">EZS28_046111</name>
</gene>
<dbReference type="EMBL" id="SNRW01029973">
    <property type="protein sequence ID" value="KAA6358362.1"/>
    <property type="molecule type" value="Genomic_DNA"/>
</dbReference>
<evidence type="ECO:0000313" key="2">
    <source>
        <dbReference type="Proteomes" id="UP000324800"/>
    </source>
</evidence>
<accession>A0A5J4TKD6</accession>
<dbReference type="Proteomes" id="UP000324800">
    <property type="component" value="Unassembled WGS sequence"/>
</dbReference>